<organism evidence="3">
    <name type="scientific">Thiothrix subterranea</name>
    <dbReference type="NCBI Taxonomy" id="2735563"/>
    <lineage>
        <taxon>Bacteria</taxon>
        <taxon>Pseudomonadati</taxon>
        <taxon>Pseudomonadota</taxon>
        <taxon>Gammaproteobacteria</taxon>
        <taxon>Thiotrichales</taxon>
        <taxon>Thiotrichaceae</taxon>
        <taxon>Thiothrix</taxon>
    </lineage>
</organism>
<dbReference type="Proteomes" id="UP001229862">
    <property type="component" value="Chromosome"/>
</dbReference>
<gene>
    <name evidence="2" type="ORF">RCC75_10830</name>
    <name evidence="3" type="ORF">RCG00_08535</name>
</gene>
<keyword evidence="4" id="KW-1185">Reference proteome</keyword>
<dbReference type="Proteomes" id="UP001223336">
    <property type="component" value="Unassembled WGS sequence"/>
</dbReference>
<feature type="transmembrane region" description="Helical" evidence="1">
    <location>
        <begin position="37"/>
        <end position="58"/>
    </location>
</feature>
<dbReference type="EMBL" id="JAVFKN010000013">
    <property type="protein sequence ID" value="MDQ5769026.1"/>
    <property type="molecule type" value="Genomic_DNA"/>
</dbReference>
<dbReference type="EMBL" id="CP133217">
    <property type="protein sequence ID" value="WML88415.1"/>
    <property type="molecule type" value="Genomic_DNA"/>
</dbReference>
<sequence length="64" mass="7449">MYTLINSMTFGRFLTEQASVIAVAFVIAEMFYKFHSFTLECAAFLVTWFLLDSAVQYFKKFAKN</sequence>
<evidence type="ECO:0000313" key="2">
    <source>
        <dbReference type="EMBL" id="MDQ5769026.1"/>
    </source>
</evidence>
<evidence type="ECO:0000313" key="4">
    <source>
        <dbReference type="Proteomes" id="UP001223336"/>
    </source>
</evidence>
<feature type="transmembrane region" description="Helical" evidence="1">
    <location>
        <begin position="12"/>
        <end position="31"/>
    </location>
</feature>
<evidence type="ECO:0000256" key="1">
    <source>
        <dbReference type="SAM" id="Phobius"/>
    </source>
</evidence>
<dbReference type="AlphaFoldDB" id="A0AA51R617"/>
<protein>
    <submittedName>
        <fullName evidence="3">Uncharacterized protein</fullName>
    </submittedName>
</protein>
<reference evidence="3 4" key="1">
    <citation type="submission" date="2023-08" db="EMBL/GenBank/DDBJ databases">
        <title>New molecular markers tilS and rpoB for phylogenetic and monitoring studies of the genus Thiothrix biodiversity.</title>
        <authorList>
            <person name="Ravin N.V."/>
            <person name="Smolyakov D."/>
            <person name="Markov N.D."/>
            <person name="Beletsky A.V."/>
            <person name="Mardanov A.V."/>
            <person name="Rudenko T.S."/>
            <person name="Grabovich M.Y."/>
        </authorList>
    </citation>
    <scope>NUCLEOTIDE SEQUENCE</scope>
    <source>
        <strain evidence="3">DNT52</strain>
        <strain evidence="2 4">H33</strain>
    </source>
</reference>
<accession>A0AA51R617</accession>
<keyword evidence="1" id="KW-1133">Transmembrane helix</keyword>
<evidence type="ECO:0000313" key="3">
    <source>
        <dbReference type="EMBL" id="WML88415.1"/>
    </source>
</evidence>
<keyword evidence="1" id="KW-0812">Transmembrane</keyword>
<dbReference type="RefSeq" id="WP_308134960.1">
    <property type="nucleotide sequence ID" value="NZ_CP133197.1"/>
</dbReference>
<keyword evidence="1" id="KW-0472">Membrane</keyword>
<proteinExistence type="predicted"/>
<name>A0AA51R617_9GAMM</name>